<dbReference type="InterPro" id="IPR002048">
    <property type="entry name" value="EF_hand_dom"/>
</dbReference>
<dbReference type="Proteomes" id="UP000217935">
    <property type="component" value="Chromosome"/>
</dbReference>
<feature type="domain" description="EF-hand" evidence="2">
    <location>
        <begin position="42"/>
        <end position="77"/>
    </location>
</feature>
<dbReference type="InterPro" id="IPR018247">
    <property type="entry name" value="EF_Hand_1_Ca_BS"/>
</dbReference>
<name>A0A291GHJ4_9RHOB</name>
<dbReference type="InterPro" id="IPR011992">
    <property type="entry name" value="EF-hand-dom_pair"/>
</dbReference>
<reference evidence="3 4" key="1">
    <citation type="submission" date="2017-06" db="EMBL/GenBank/DDBJ databases">
        <title>Celeribacter sp. TSPH2 complete genome sequence.</title>
        <authorList>
            <person name="Woo J.-H."/>
            <person name="Kim H.-S."/>
        </authorList>
    </citation>
    <scope>NUCLEOTIDE SEQUENCE [LARGE SCALE GENOMIC DNA]</scope>
    <source>
        <strain evidence="3 4">TSPH2</strain>
    </source>
</reference>
<dbReference type="EMBL" id="CP022196">
    <property type="protein sequence ID" value="ATG49839.1"/>
    <property type="molecule type" value="Genomic_DNA"/>
</dbReference>
<feature type="chain" id="PRO_5012990838" evidence="1">
    <location>
        <begin position="22"/>
        <end position="80"/>
    </location>
</feature>
<protein>
    <submittedName>
        <fullName evidence="3">Calcium-binding protein</fullName>
    </submittedName>
</protein>
<dbReference type="Gene3D" id="1.10.238.10">
    <property type="entry name" value="EF-hand"/>
    <property type="match status" value="1"/>
</dbReference>
<sequence>MKSVARTLGALTLLLAAPAFAQSTLVDSDGNGTFSMAEMRAVYPDLSEEAFAAIDADASGEVSIEELAAAQTNGLLPTME</sequence>
<dbReference type="RefSeq" id="WP_096807242.1">
    <property type="nucleotide sequence ID" value="NZ_CP022196.1"/>
</dbReference>
<accession>A0A291GHJ4</accession>
<feature type="signal peptide" evidence="1">
    <location>
        <begin position="1"/>
        <end position="21"/>
    </location>
</feature>
<evidence type="ECO:0000313" key="3">
    <source>
        <dbReference type="EMBL" id="ATG49839.1"/>
    </source>
</evidence>
<keyword evidence="4" id="KW-1185">Reference proteome</keyword>
<dbReference type="AlphaFoldDB" id="A0A291GHJ4"/>
<dbReference type="SUPFAM" id="SSF47473">
    <property type="entry name" value="EF-hand"/>
    <property type="match status" value="1"/>
</dbReference>
<organism evidence="3 4">
    <name type="scientific">Celeribacter ethanolicus</name>
    <dbReference type="NCBI Taxonomy" id="1758178"/>
    <lineage>
        <taxon>Bacteria</taxon>
        <taxon>Pseudomonadati</taxon>
        <taxon>Pseudomonadota</taxon>
        <taxon>Alphaproteobacteria</taxon>
        <taxon>Rhodobacterales</taxon>
        <taxon>Roseobacteraceae</taxon>
        <taxon>Celeribacter</taxon>
    </lineage>
</organism>
<evidence type="ECO:0000256" key="1">
    <source>
        <dbReference type="SAM" id="SignalP"/>
    </source>
</evidence>
<dbReference type="STRING" id="1758178.GCA_001550095_01773"/>
<dbReference type="PROSITE" id="PS00018">
    <property type="entry name" value="EF_HAND_1"/>
    <property type="match status" value="1"/>
</dbReference>
<dbReference type="PROSITE" id="PS50222">
    <property type="entry name" value="EF_HAND_2"/>
    <property type="match status" value="1"/>
</dbReference>
<dbReference type="GO" id="GO:0005509">
    <property type="term" value="F:calcium ion binding"/>
    <property type="evidence" value="ECO:0007669"/>
    <property type="project" value="InterPro"/>
</dbReference>
<evidence type="ECO:0000313" key="4">
    <source>
        <dbReference type="Proteomes" id="UP000217935"/>
    </source>
</evidence>
<gene>
    <name evidence="3" type="ORF">CEW89_13695</name>
</gene>
<evidence type="ECO:0000259" key="2">
    <source>
        <dbReference type="PROSITE" id="PS50222"/>
    </source>
</evidence>
<proteinExistence type="predicted"/>
<dbReference type="OrthoDB" id="5470953at2"/>
<keyword evidence="1" id="KW-0732">Signal</keyword>
<dbReference type="KEGG" id="ceh:CEW89_13695"/>
<dbReference type="Pfam" id="PF13202">
    <property type="entry name" value="EF-hand_5"/>
    <property type="match status" value="1"/>
</dbReference>